<protein>
    <recommendedName>
        <fullName evidence="4">DUF624 domain-containing protein</fullName>
    </recommendedName>
</protein>
<feature type="transmembrane region" description="Helical" evidence="1">
    <location>
        <begin position="178"/>
        <end position="198"/>
    </location>
</feature>
<feature type="transmembrane region" description="Helical" evidence="1">
    <location>
        <begin position="149"/>
        <end position="172"/>
    </location>
</feature>
<feature type="transmembrane region" description="Helical" evidence="1">
    <location>
        <begin position="74"/>
        <end position="99"/>
    </location>
</feature>
<feature type="transmembrane region" description="Helical" evidence="1">
    <location>
        <begin position="105"/>
        <end position="129"/>
    </location>
</feature>
<reference evidence="2 3" key="1">
    <citation type="submission" date="2021-05" db="EMBL/GenBank/DDBJ databases">
        <title>Mycobacterium acidophilum sp. nov., an extremely acid-tolerant member of the genus Mycobacterium.</title>
        <authorList>
            <person name="Xia J."/>
        </authorList>
    </citation>
    <scope>NUCLEOTIDE SEQUENCE [LARGE SCALE GENOMIC DNA]</scope>
    <source>
        <strain evidence="2 3">M1</strain>
    </source>
</reference>
<proteinExistence type="predicted"/>
<dbReference type="EMBL" id="JAHCLR010000064">
    <property type="protein sequence ID" value="MBS9535898.1"/>
    <property type="molecule type" value="Genomic_DNA"/>
</dbReference>
<keyword evidence="3" id="KW-1185">Reference proteome</keyword>
<name>A0ABS5RQQ2_9MYCO</name>
<gene>
    <name evidence="2" type="ORF">KIH27_20140</name>
</gene>
<sequence>MEFTFSFEWMGSLLTVFFVVPWLLSLVVAFPADALLIALCVTATDKAVRGESVRVSEVLAAARSRMSAVCRLTAAYYAWFVITEIVVYGVLAAAVLGIGPSALVLLAPINFAIFALGILFSLAPIVLVVEGRGVVDSFRRAWDLAKTAWPRLMGIHLLWALCVLPLIAIPMVVVMFTLGWLGVMIAFAAAFAFLLAYFRALQMLIYTDLRIRQERYDAELCEAWNRNTGAAR</sequence>
<comment type="caution">
    <text evidence="2">The sequence shown here is derived from an EMBL/GenBank/DDBJ whole genome shotgun (WGS) entry which is preliminary data.</text>
</comment>
<evidence type="ECO:0008006" key="4">
    <source>
        <dbReference type="Google" id="ProtNLM"/>
    </source>
</evidence>
<feature type="transmembrane region" description="Helical" evidence="1">
    <location>
        <begin position="20"/>
        <end position="44"/>
    </location>
</feature>
<keyword evidence="1" id="KW-0472">Membrane</keyword>
<evidence type="ECO:0000313" key="2">
    <source>
        <dbReference type="EMBL" id="MBS9535898.1"/>
    </source>
</evidence>
<evidence type="ECO:0000256" key="1">
    <source>
        <dbReference type="SAM" id="Phobius"/>
    </source>
</evidence>
<keyword evidence="1" id="KW-1133">Transmembrane helix</keyword>
<dbReference type="Proteomes" id="UP001519535">
    <property type="component" value="Unassembled WGS sequence"/>
</dbReference>
<keyword evidence="1" id="KW-0812">Transmembrane</keyword>
<organism evidence="2 3">
    <name type="scientific">Mycolicibacter acidiphilus</name>
    <dbReference type="NCBI Taxonomy" id="2835306"/>
    <lineage>
        <taxon>Bacteria</taxon>
        <taxon>Bacillati</taxon>
        <taxon>Actinomycetota</taxon>
        <taxon>Actinomycetes</taxon>
        <taxon>Mycobacteriales</taxon>
        <taxon>Mycobacteriaceae</taxon>
        <taxon>Mycolicibacter</taxon>
    </lineage>
</organism>
<dbReference type="RefSeq" id="WP_214094747.1">
    <property type="nucleotide sequence ID" value="NZ_JAHCLR010000064.1"/>
</dbReference>
<accession>A0ABS5RQQ2</accession>
<evidence type="ECO:0000313" key="3">
    <source>
        <dbReference type="Proteomes" id="UP001519535"/>
    </source>
</evidence>